<dbReference type="InterPro" id="IPR050078">
    <property type="entry name" value="Ribosomal_L11_MeTrfase_PrmA"/>
</dbReference>
<feature type="non-terminal residue" evidence="6">
    <location>
        <position position="1"/>
    </location>
</feature>
<reference evidence="6 7" key="1">
    <citation type="submission" date="2020-02" db="EMBL/GenBank/DDBJ databases">
        <title>Relaxed selection underlies rapid genomic changes in the transitions from sociality to social parasitism in ants.</title>
        <authorList>
            <person name="Bi X."/>
        </authorList>
    </citation>
    <scope>NUCLEOTIDE SEQUENCE [LARGE SCALE GENOMIC DNA]</scope>
    <source>
        <strain evidence="6">BGI-DK2014b</strain>
        <tissue evidence="6">Whole body</tissue>
    </source>
</reference>
<keyword evidence="1 6" id="KW-0489">Methyltransferase</keyword>
<dbReference type="GO" id="GO:0032259">
    <property type="term" value="P:methylation"/>
    <property type="evidence" value="ECO:0007669"/>
    <property type="project" value="UniProtKB-KW"/>
</dbReference>
<feature type="non-terminal residue" evidence="6">
    <location>
        <position position="295"/>
    </location>
</feature>
<dbReference type="AlphaFoldDB" id="A0A836FW75"/>
<dbReference type="OrthoDB" id="194386at2759"/>
<dbReference type="InterPro" id="IPR029063">
    <property type="entry name" value="SAM-dependent_MTases_sf"/>
</dbReference>
<dbReference type="Gene3D" id="3.40.50.150">
    <property type="entry name" value="Vaccinia Virus protein VP39"/>
    <property type="match status" value="1"/>
</dbReference>
<dbReference type="SUPFAM" id="SSF53335">
    <property type="entry name" value="S-adenosyl-L-methionine-dependent methyltransferases"/>
    <property type="match status" value="1"/>
</dbReference>
<dbReference type="EMBL" id="JAANIB010007267">
    <property type="protein sequence ID" value="KAG5326815.1"/>
    <property type="molecule type" value="Genomic_DNA"/>
</dbReference>
<protein>
    <recommendedName>
        <fullName evidence="5">ETFB lysine methyltransferase</fullName>
    </recommendedName>
    <alternativeName>
        <fullName evidence="4">Protein N-lysine methyltransferase METTL20</fullName>
    </alternativeName>
</protein>
<keyword evidence="7" id="KW-1185">Reference proteome</keyword>
<keyword evidence="2 6" id="KW-0808">Transferase</keyword>
<dbReference type="PANTHER" id="PTHR43648:SF1">
    <property type="entry name" value="ELECTRON TRANSFER FLAVOPROTEIN BETA SUBUNIT LYSINE METHYLTRANSFERASE"/>
    <property type="match status" value="1"/>
</dbReference>
<dbReference type="Proteomes" id="UP000670152">
    <property type="component" value="Unassembled WGS sequence"/>
</dbReference>
<dbReference type="GO" id="GO:0016279">
    <property type="term" value="F:protein-lysine N-methyltransferase activity"/>
    <property type="evidence" value="ECO:0007669"/>
    <property type="project" value="TreeGrafter"/>
</dbReference>
<dbReference type="GO" id="GO:0005759">
    <property type="term" value="C:mitochondrial matrix"/>
    <property type="evidence" value="ECO:0007669"/>
    <property type="project" value="TreeGrafter"/>
</dbReference>
<accession>A0A836FW75</accession>
<evidence type="ECO:0000256" key="1">
    <source>
        <dbReference type="ARBA" id="ARBA00022603"/>
    </source>
</evidence>
<evidence type="ECO:0000256" key="5">
    <source>
        <dbReference type="ARBA" id="ARBA00042266"/>
    </source>
</evidence>
<evidence type="ECO:0000256" key="4">
    <source>
        <dbReference type="ARBA" id="ARBA00041867"/>
    </source>
</evidence>
<dbReference type="InterPro" id="IPR019410">
    <property type="entry name" value="Methyltransf_16"/>
</dbReference>
<comment type="similarity">
    <text evidence="3">Belongs to the methyltransferase superfamily. ETFBKMT family.</text>
</comment>
<evidence type="ECO:0000313" key="6">
    <source>
        <dbReference type="EMBL" id="KAG5326815.1"/>
    </source>
</evidence>
<dbReference type="Pfam" id="PF10294">
    <property type="entry name" value="Methyltransf_16"/>
    <property type="match status" value="1"/>
</dbReference>
<organism evidence="6 7">
    <name type="scientific">Acromyrmex heyeri</name>
    <dbReference type="NCBI Taxonomy" id="230685"/>
    <lineage>
        <taxon>Eukaryota</taxon>
        <taxon>Metazoa</taxon>
        <taxon>Ecdysozoa</taxon>
        <taxon>Arthropoda</taxon>
        <taxon>Hexapoda</taxon>
        <taxon>Insecta</taxon>
        <taxon>Pterygota</taxon>
        <taxon>Neoptera</taxon>
        <taxon>Endopterygota</taxon>
        <taxon>Hymenoptera</taxon>
        <taxon>Apocrita</taxon>
        <taxon>Aculeata</taxon>
        <taxon>Formicoidea</taxon>
        <taxon>Formicidae</taxon>
        <taxon>Myrmicinae</taxon>
        <taxon>Acromyrmex</taxon>
    </lineage>
</organism>
<name>A0A836FW75_9HYME</name>
<comment type="caution">
    <text evidence="6">The sequence shown here is derived from an EMBL/GenBank/DDBJ whole genome shotgun (WGS) entry which is preliminary data.</text>
</comment>
<evidence type="ECO:0000256" key="2">
    <source>
        <dbReference type="ARBA" id="ARBA00022679"/>
    </source>
</evidence>
<evidence type="ECO:0000256" key="3">
    <source>
        <dbReference type="ARBA" id="ARBA00037932"/>
    </source>
</evidence>
<evidence type="ECO:0000313" key="7">
    <source>
        <dbReference type="Proteomes" id="UP000670152"/>
    </source>
</evidence>
<proteinExistence type="inferred from homology"/>
<sequence length="295" mass="34293">MHFFQVSKIGRYMMLIRRNMCLKMLLFTRKFSKSAKEVWERFLRNSHRTSLKRFIQNHRDVTNVILKNTEMTRNHLTPELKLFLLTENCPLYHEPFIDKYTNGIFDSLTRNVFQDPFWSIYWPGGQVLTRFILDEKERILGSMTQNVKKDTIRILDLGAGCGAAAIAAKLMNGTCKIVANDISKVACTAIAMNAILNNVDIEVLCENLLKKPLEDSYDVIFVGDLLYDEEIANTLVTWLGEAHERGAQIYLGDPGRHGLNETFRKRLKLIRRYSLPKNIKKENYGYDMAIVWEFK</sequence>
<dbReference type="PANTHER" id="PTHR43648">
    <property type="entry name" value="ELECTRON TRANSFER FLAVOPROTEIN BETA SUBUNIT LYSINE METHYLTRANSFERASE"/>
    <property type="match status" value="1"/>
</dbReference>
<gene>
    <name evidence="6" type="primary">Etfbkmt</name>
    <name evidence="6" type="ORF">G6Z77_0014342</name>
</gene>